<dbReference type="RefSeq" id="WP_012833270.1">
    <property type="nucleotide sequence ID" value="NC_013441.1"/>
</dbReference>
<proteinExistence type="predicted"/>
<protein>
    <submittedName>
        <fullName evidence="1">Uncharacterized protein</fullName>
    </submittedName>
</protein>
<reference evidence="1 2" key="2">
    <citation type="journal article" date="2010" name="Stand. Genomic Sci.">
        <title>Complete genome sequence of Gordonia bronchialis type strain (3410).</title>
        <authorList>
            <person name="Ivanova N."/>
            <person name="Sikorski J."/>
            <person name="Jando M."/>
            <person name="Lapidus A."/>
            <person name="Nolan M."/>
            <person name="Lucas S."/>
            <person name="Del Rio T.G."/>
            <person name="Tice H."/>
            <person name="Copeland A."/>
            <person name="Cheng J.F."/>
            <person name="Chen F."/>
            <person name="Bruce D."/>
            <person name="Goodwin L."/>
            <person name="Pitluck S."/>
            <person name="Mavromatis K."/>
            <person name="Ovchinnikova G."/>
            <person name="Pati A."/>
            <person name="Chen A."/>
            <person name="Palaniappan K."/>
            <person name="Land M."/>
            <person name="Hauser L."/>
            <person name="Chang Y.J."/>
            <person name="Jeffries C.D."/>
            <person name="Chain P."/>
            <person name="Saunders E."/>
            <person name="Han C."/>
            <person name="Detter J.C."/>
            <person name="Brettin T."/>
            <person name="Rohde M."/>
            <person name="Goker M."/>
            <person name="Bristow J."/>
            <person name="Eisen J.A."/>
            <person name="Markowitz V."/>
            <person name="Hugenholtz P."/>
            <person name="Klenk H.P."/>
            <person name="Kyrpides N.C."/>
        </authorList>
    </citation>
    <scope>NUCLEOTIDE SEQUENCE [LARGE SCALE GENOMIC DNA]</scope>
    <source>
        <strain evidence="2">ATCC 25592 / DSM 43247 / BCRC 13721 / JCM 3198 / KCTC 3076 / NBRC 16047 / NCTC 10667</strain>
    </source>
</reference>
<dbReference type="AlphaFoldDB" id="D0L6E5"/>
<organism evidence="1 2">
    <name type="scientific">Gordonia bronchialis (strain ATCC 25592 / DSM 43247 / BCRC 13721 / JCM 3198 / KCTC 3076 / NBRC 16047 / NCTC 10667)</name>
    <name type="common">Rhodococcus bronchialis</name>
    <dbReference type="NCBI Taxonomy" id="526226"/>
    <lineage>
        <taxon>Bacteria</taxon>
        <taxon>Bacillati</taxon>
        <taxon>Actinomycetota</taxon>
        <taxon>Actinomycetes</taxon>
        <taxon>Mycobacteriales</taxon>
        <taxon>Gordoniaceae</taxon>
        <taxon>Gordonia</taxon>
    </lineage>
</organism>
<evidence type="ECO:0000313" key="1">
    <source>
        <dbReference type="EMBL" id="ACY20702.1"/>
    </source>
</evidence>
<dbReference type="STRING" id="526226.Gbro_1420"/>
<keyword evidence="2" id="KW-1185">Reference proteome</keyword>
<accession>D0L6E5</accession>
<evidence type="ECO:0000313" key="2">
    <source>
        <dbReference type="Proteomes" id="UP000001219"/>
    </source>
</evidence>
<dbReference type="HOGENOM" id="CLU_2601126_0_0_11"/>
<dbReference type="KEGG" id="gbr:Gbro_1420"/>
<dbReference type="EMBL" id="CP001802">
    <property type="protein sequence ID" value="ACY20702.1"/>
    <property type="molecule type" value="Genomic_DNA"/>
</dbReference>
<dbReference type="Proteomes" id="UP000001219">
    <property type="component" value="Chromosome"/>
</dbReference>
<reference evidence="2" key="1">
    <citation type="submission" date="2009-10" db="EMBL/GenBank/DDBJ databases">
        <title>The complete chromosome of Gordonia bronchialis DSM 43247.</title>
        <authorList>
            <consortium name="US DOE Joint Genome Institute (JGI-PGF)"/>
            <person name="Lucas S."/>
            <person name="Copeland A."/>
            <person name="Lapidus A."/>
            <person name="Glavina del Rio T."/>
            <person name="Dalin E."/>
            <person name="Tice H."/>
            <person name="Bruce D."/>
            <person name="Goodwin L."/>
            <person name="Pitluck S."/>
            <person name="Kyrpides N."/>
            <person name="Mavromatis K."/>
            <person name="Ivanova N."/>
            <person name="Ovchinnikova G."/>
            <person name="Saunders E."/>
            <person name="Brettin T."/>
            <person name="Detter J.C."/>
            <person name="Han C."/>
            <person name="Larimer F."/>
            <person name="Land M."/>
            <person name="Hauser L."/>
            <person name="Markowitz V."/>
            <person name="Cheng J.-F."/>
            <person name="Hugenholtz P."/>
            <person name="Woyke T."/>
            <person name="Wu D."/>
            <person name="Jando M."/>
            <person name="Schneider S."/>
            <person name="Goeker M."/>
            <person name="Klenk H.-P."/>
            <person name="Eisen J.A."/>
        </authorList>
    </citation>
    <scope>NUCLEOTIDE SEQUENCE [LARGE SCALE GENOMIC DNA]</scope>
    <source>
        <strain evidence="2">ATCC 25592 / DSM 43247 / BCRC 13721 / JCM 3198 / KCTC 3076 / NBRC 16047 / NCTC 10667</strain>
    </source>
</reference>
<gene>
    <name evidence="1" type="ordered locus">Gbro_1420</name>
</gene>
<name>D0L6E5_GORB4</name>
<sequence>MSDMNEIERQWFSVTGVRDLGDVTIAETYPSDGDDYGAPRWTITVLDGDPECNGIDVDAARLIALRNGITAALAAHGIS</sequence>